<dbReference type="Proteomes" id="UP000248706">
    <property type="component" value="Unassembled WGS sequence"/>
</dbReference>
<proteinExistence type="inferred from homology"/>
<dbReference type="InterPro" id="IPR009049">
    <property type="entry name" value="Argininosuccinate_lyase"/>
</dbReference>
<evidence type="ECO:0000256" key="2">
    <source>
        <dbReference type="ARBA" id="ARBA00012338"/>
    </source>
</evidence>
<evidence type="ECO:0000259" key="7">
    <source>
        <dbReference type="Pfam" id="PF00206"/>
    </source>
</evidence>
<evidence type="ECO:0000256" key="3">
    <source>
        <dbReference type="ARBA" id="ARBA00022571"/>
    </source>
</evidence>
<keyword evidence="4 5" id="KW-0456">Lyase</keyword>
<dbReference type="OrthoDB" id="9769623at2"/>
<dbReference type="InterPro" id="IPR000362">
    <property type="entry name" value="Fumarate_lyase_fam"/>
</dbReference>
<dbReference type="Gene3D" id="1.10.40.30">
    <property type="entry name" value="Fumarase/aspartase (C-terminal domain)"/>
    <property type="match status" value="1"/>
</dbReference>
<evidence type="ECO:0000259" key="8">
    <source>
        <dbReference type="Pfam" id="PF14698"/>
    </source>
</evidence>
<keyword evidence="3 5" id="KW-0055">Arginine biosynthesis</keyword>
<keyword evidence="10" id="KW-1185">Reference proteome</keyword>
<reference evidence="9 10" key="1">
    <citation type="submission" date="2016-08" db="EMBL/GenBank/DDBJ databases">
        <title>Analysis of Carbohydrate Active Enzymes in Thermogemmatispora T81 Reveals Carbohydrate Degradation Ability.</title>
        <authorList>
            <person name="Tomazini A."/>
            <person name="Lal S."/>
            <person name="Stott M."/>
            <person name="Henrissat B."/>
            <person name="Polikarpov I."/>
            <person name="Sparling R."/>
            <person name="Levin D.B."/>
        </authorList>
    </citation>
    <scope>NUCLEOTIDE SEQUENCE [LARGE SCALE GENOMIC DNA]</scope>
    <source>
        <strain evidence="9 10">T81</strain>
    </source>
</reference>
<keyword evidence="5" id="KW-0963">Cytoplasm</keyword>
<comment type="similarity">
    <text evidence="5">Belongs to the lyase 1 family. Argininosuccinate lyase subfamily.</text>
</comment>
<dbReference type="UniPathway" id="UPA00068">
    <property type="reaction ID" value="UER00114"/>
</dbReference>
<dbReference type="Pfam" id="PF14698">
    <property type="entry name" value="ASL_C2"/>
    <property type="match status" value="1"/>
</dbReference>
<dbReference type="EMBL" id="MCIF01000002">
    <property type="protein sequence ID" value="RAQ96118.1"/>
    <property type="molecule type" value="Genomic_DNA"/>
</dbReference>
<dbReference type="Pfam" id="PF00206">
    <property type="entry name" value="Lyase_1"/>
    <property type="match status" value="1"/>
</dbReference>
<protein>
    <recommendedName>
        <fullName evidence="2 5">Argininosuccinate lyase</fullName>
        <shortName evidence="5">ASAL</shortName>
        <ecNumber evidence="2 5">4.3.2.1</ecNumber>
    </recommendedName>
    <alternativeName>
        <fullName evidence="5">Arginosuccinase</fullName>
    </alternativeName>
</protein>
<comment type="caution">
    <text evidence="9">The sequence shown here is derived from an EMBL/GenBank/DDBJ whole genome shotgun (WGS) entry which is preliminary data.</text>
</comment>
<dbReference type="Gene3D" id="1.20.200.10">
    <property type="entry name" value="Fumarase/aspartase (Central domain)"/>
    <property type="match status" value="1"/>
</dbReference>
<dbReference type="NCBIfam" id="TIGR00838">
    <property type="entry name" value="argH"/>
    <property type="match status" value="1"/>
</dbReference>
<sequence>MPKLWQKTYRVNEQVERFEAAQNSALDSRLVRHDVWGSLAHAAMLTKIGVLTEDEHRVLKEALCDILHLAEMGQFTITPSDEDVHTRVENYLAEVAGAAGKKIHMARSRNDQVLVDLRLYAKEQLHGITNSLLTLVETLWRFAGAHTDVPMPGYTHMQRAMLSSVALWAGAFAESLLDDEQLLSAAYSLNDQSPLGSAAGYGVPIAIDRQYTAELLGFARVQNNVVYVQNSRGKVEAAIVQALVQIMLDLSKLAQDILLFTTAEYNFFHVPQELCTGSSIMPQKRNLGVMELVRARTQTVLALQQQILGIVTGLPSGYNMDYQETKRPFMEALDVVRECLDISTLVVGSLEVNVDRLVAACTFELFATDRAYELTRTANLPFRDAYRIVGAEVTAQLDRHEPLPTESREQLVERLKKRNHLGGAGNLGLEQVAQRLATARAAWQERTATFERAIRRLIDPGQNDQGGQNSPTSAPDGLQSEHGRA</sequence>
<feature type="domain" description="Argininosuccinate lyase C-terminal" evidence="8">
    <location>
        <begin position="366"/>
        <end position="411"/>
    </location>
</feature>
<dbReference type="GO" id="GO:0004056">
    <property type="term" value="F:argininosuccinate lyase activity"/>
    <property type="evidence" value="ECO:0007669"/>
    <property type="project" value="UniProtKB-UniRule"/>
</dbReference>
<dbReference type="Gene3D" id="1.10.275.10">
    <property type="entry name" value="Fumarase/aspartase (N-terminal domain)"/>
    <property type="match status" value="1"/>
</dbReference>
<keyword evidence="5" id="KW-0028">Amino-acid biosynthesis</keyword>
<evidence type="ECO:0000313" key="9">
    <source>
        <dbReference type="EMBL" id="RAQ96118.1"/>
    </source>
</evidence>
<evidence type="ECO:0000256" key="5">
    <source>
        <dbReference type="HAMAP-Rule" id="MF_00006"/>
    </source>
</evidence>
<dbReference type="InterPro" id="IPR020557">
    <property type="entry name" value="Fumarate_lyase_CS"/>
</dbReference>
<comment type="subcellular location">
    <subcellularLocation>
        <location evidence="5">Cytoplasm</location>
    </subcellularLocation>
</comment>
<dbReference type="PRINTS" id="PR00145">
    <property type="entry name" value="ARGSUCLYASE"/>
</dbReference>
<gene>
    <name evidence="5" type="primary">argH</name>
    <name evidence="9" type="ORF">A4R35_11285</name>
</gene>
<feature type="region of interest" description="Disordered" evidence="6">
    <location>
        <begin position="459"/>
        <end position="485"/>
    </location>
</feature>
<accession>A0A328VEC2</accession>
<dbReference type="InterPro" id="IPR008948">
    <property type="entry name" value="L-Aspartase-like"/>
</dbReference>
<comment type="catalytic activity">
    <reaction evidence="5">
        <text>2-(N(omega)-L-arginino)succinate = fumarate + L-arginine</text>
        <dbReference type="Rhea" id="RHEA:24020"/>
        <dbReference type="ChEBI" id="CHEBI:29806"/>
        <dbReference type="ChEBI" id="CHEBI:32682"/>
        <dbReference type="ChEBI" id="CHEBI:57472"/>
        <dbReference type="EC" id="4.3.2.1"/>
    </reaction>
</comment>
<dbReference type="PANTHER" id="PTHR43814:SF1">
    <property type="entry name" value="ARGININOSUCCINATE LYASE"/>
    <property type="match status" value="1"/>
</dbReference>
<evidence type="ECO:0000256" key="6">
    <source>
        <dbReference type="SAM" id="MobiDB-lite"/>
    </source>
</evidence>
<dbReference type="EC" id="4.3.2.1" evidence="2 5"/>
<comment type="pathway">
    <text evidence="1 5">Amino-acid biosynthesis; L-arginine biosynthesis; L-arginine from L-ornithine and carbamoyl phosphate: step 3/3.</text>
</comment>
<feature type="compositionally biased region" description="Polar residues" evidence="6">
    <location>
        <begin position="462"/>
        <end position="473"/>
    </location>
</feature>
<dbReference type="PRINTS" id="PR00149">
    <property type="entry name" value="FUMRATELYASE"/>
</dbReference>
<evidence type="ECO:0000313" key="10">
    <source>
        <dbReference type="Proteomes" id="UP000248706"/>
    </source>
</evidence>
<dbReference type="GO" id="GO:0042450">
    <property type="term" value="P:L-arginine biosynthetic process via ornithine"/>
    <property type="evidence" value="ECO:0007669"/>
    <property type="project" value="UniProtKB-UniRule"/>
</dbReference>
<name>A0A328VEC2_9CHLR</name>
<dbReference type="PROSITE" id="PS00163">
    <property type="entry name" value="FUMARATE_LYASES"/>
    <property type="match status" value="1"/>
</dbReference>
<dbReference type="GO" id="GO:0005829">
    <property type="term" value="C:cytosol"/>
    <property type="evidence" value="ECO:0007669"/>
    <property type="project" value="TreeGrafter"/>
</dbReference>
<dbReference type="CDD" id="cd01359">
    <property type="entry name" value="Argininosuccinate_lyase"/>
    <property type="match status" value="1"/>
</dbReference>
<dbReference type="InterPro" id="IPR022761">
    <property type="entry name" value="Fumarate_lyase_N"/>
</dbReference>
<evidence type="ECO:0000256" key="1">
    <source>
        <dbReference type="ARBA" id="ARBA00004941"/>
    </source>
</evidence>
<dbReference type="RefSeq" id="WP_112429427.1">
    <property type="nucleotide sequence ID" value="NZ_MCIF01000002.1"/>
</dbReference>
<organism evidence="9 10">
    <name type="scientific">Thermogemmatispora tikiterensis</name>
    <dbReference type="NCBI Taxonomy" id="1825093"/>
    <lineage>
        <taxon>Bacteria</taxon>
        <taxon>Bacillati</taxon>
        <taxon>Chloroflexota</taxon>
        <taxon>Ktedonobacteria</taxon>
        <taxon>Thermogemmatisporales</taxon>
        <taxon>Thermogemmatisporaceae</taxon>
        <taxon>Thermogemmatispora</taxon>
    </lineage>
</organism>
<dbReference type="InterPro" id="IPR024083">
    <property type="entry name" value="Fumarase/histidase_N"/>
</dbReference>
<feature type="domain" description="Fumarate lyase N-terminal" evidence="7">
    <location>
        <begin position="22"/>
        <end position="295"/>
    </location>
</feature>
<evidence type="ECO:0000256" key="4">
    <source>
        <dbReference type="ARBA" id="ARBA00023239"/>
    </source>
</evidence>
<dbReference type="HAMAP" id="MF_00006">
    <property type="entry name" value="Arg_succ_lyase"/>
    <property type="match status" value="1"/>
</dbReference>
<dbReference type="InterPro" id="IPR029419">
    <property type="entry name" value="Arg_succ_lyase_C"/>
</dbReference>
<dbReference type="SUPFAM" id="SSF48557">
    <property type="entry name" value="L-aspartase-like"/>
    <property type="match status" value="1"/>
</dbReference>
<dbReference type="PANTHER" id="PTHR43814">
    <property type="entry name" value="ARGININOSUCCINATE LYASE"/>
    <property type="match status" value="1"/>
</dbReference>
<dbReference type="AlphaFoldDB" id="A0A328VEC2"/>